<dbReference type="GO" id="GO:0008926">
    <property type="term" value="F:mannitol-1-phosphate 5-dehydrogenase activity"/>
    <property type="evidence" value="ECO:0007669"/>
    <property type="project" value="UniProtKB-EC"/>
</dbReference>
<reference evidence="6 7" key="1">
    <citation type="submission" date="2018-06" db="EMBL/GenBank/DDBJ databases">
        <authorList>
            <consortium name="Pathogen Informatics"/>
            <person name="Doyle S."/>
        </authorList>
    </citation>
    <scope>NUCLEOTIDE SEQUENCE [LARGE SCALE GENOMIC DNA]</scope>
    <source>
        <strain evidence="6 7">NCTC12360</strain>
    </source>
</reference>
<evidence type="ECO:0000256" key="1">
    <source>
        <dbReference type="ARBA" id="ARBA00023002"/>
    </source>
</evidence>
<dbReference type="InterPro" id="IPR036291">
    <property type="entry name" value="NAD(P)-bd_dom_sf"/>
</dbReference>
<comment type="catalytic activity">
    <reaction evidence="3">
        <text>D-mannitol 1-phosphate + NAD(+) = beta-D-fructose 6-phosphate + NADH + H(+)</text>
        <dbReference type="Rhea" id="RHEA:19661"/>
        <dbReference type="ChEBI" id="CHEBI:15378"/>
        <dbReference type="ChEBI" id="CHEBI:57540"/>
        <dbReference type="ChEBI" id="CHEBI:57634"/>
        <dbReference type="ChEBI" id="CHEBI:57945"/>
        <dbReference type="ChEBI" id="CHEBI:61381"/>
        <dbReference type="EC" id="1.1.1.17"/>
    </reaction>
</comment>
<dbReference type="GO" id="GO:0005829">
    <property type="term" value="C:cytosol"/>
    <property type="evidence" value="ECO:0007669"/>
    <property type="project" value="TreeGrafter"/>
</dbReference>
<dbReference type="GO" id="GO:0019592">
    <property type="term" value="P:mannitol catabolic process"/>
    <property type="evidence" value="ECO:0007669"/>
    <property type="project" value="TreeGrafter"/>
</dbReference>
<keyword evidence="2" id="KW-0520">NAD</keyword>
<dbReference type="EC" id="1.1.1.255" evidence="6"/>
<dbReference type="SUPFAM" id="SSF51735">
    <property type="entry name" value="NAD(P)-binding Rossmann-fold domains"/>
    <property type="match status" value="1"/>
</dbReference>
<organism evidence="6 7">
    <name type="scientific">Enterococcus gallinarum</name>
    <dbReference type="NCBI Taxonomy" id="1353"/>
    <lineage>
        <taxon>Bacteria</taxon>
        <taxon>Bacillati</taxon>
        <taxon>Bacillota</taxon>
        <taxon>Bacilli</taxon>
        <taxon>Lactobacillales</taxon>
        <taxon>Enterococcaceae</taxon>
        <taxon>Enterococcus</taxon>
    </lineage>
</organism>
<dbReference type="GO" id="GO:0009026">
    <property type="term" value="F:tagaturonate reductase activity"/>
    <property type="evidence" value="ECO:0007669"/>
    <property type="project" value="UniProtKB-EC"/>
</dbReference>
<dbReference type="InterPro" id="IPR000669">
    <property type="entry name" value="Mannitol_DH"/>
</dbReference>
<evidence type="ECO:0000256" key="3">
    <source>
        <dbReference type="ARBA" id="ARBA00048615"/>
    </source>
</evidence>
<evidence type="ECO:0000259" key="5">
    <source>
        <dbReference type="Pfam" id="PF08125"/>
    </source>
</evidence>
<dbReference type="Gene3D" id="3.40.50.720">
    <property type="entry name" value="NAD(P)-binding Rossmann-like Domain"/>
    <property type="match status" value="1"/>
</dbReference>
<evidence type="ECO:0000256" key="2">
    <source>
        <dbReference type="ARBA" id="ARBA00023027"/>
    </source>
</evidence>
<evidence type="ECO:0000259" key="4">
    <source>
        <dbReference type="Pfam" id="PF01232"/>
    </source>
</evidence>
<evidence type="ECO:0000313" key="7">
    <source>
        <dbReference type="Proteomes" id="UP000254807"/>
    </source>
</evidence>
<name>A0A376GVK9_ENTGA</name>
<dbReference type="Pfam" id="PF08125">
    <property type="entry name" value="Mannitol_dh_C"/>
    <property type="match status" value="1"/>
</dbReference>
<dbReference type="EMBL" id="UFYW01000001">
    <property type="protein sequence ID" value="STD82611.1"/>
    <property type="molecule type" value="Genomic_DNA"/>
</dbReference>
<dbReference type="AlphaFoldDB" id="A0A376GVK9"/>
<sequence length="321" mass="36553">MKKITEMTHPTRKSEKVIQFGEGNFMRGFFNWQLQQMNNQGLFNGNAVVVQPIQQGLGSLLAEQNHLYTVILEGLVDGRPVQTSEIITTISRVLNPYEQWQDYLALAEINDLDIIVSNTTEAGIAFDPQDKRTDMPPKSFPAKLTALLYQRYQAEKSGYTIIPCELIDRNGEKLKACIQQYCSLWQLEDSFHTWLENENTFCCSLVDRIVPGYPHSKAEELNQLHGYEDRLMVTAEPFMLWVIEDPSHTVSQKLPLPAAGLNVIFTEDLTPYRERKVHLLNGPHTTMVPLALLAGLATVEEVMLGNLSSILQKIFLNFFRH</sequence>
<protein>
    <submittedName>
        <fullName evidence="6">Mannitol dehydrogenase protein</fullName>
        <ecNumber evidence="6">1.1.1.255</ecNumber>
        <ecNumber evidence="6">1.1.1.58</ecNumber>
    </submittedName>
</protein>
<dbReference type="Gene3D" id="1.10.1040.10">
    <property type="entry name" value="N-(1-d-carboxylethyl)-l-norvaline Dehydrogenase, domain 2"/>
    <property type="match status" value="1"/>
</dbReference>
<keyword evidence="1 6" id="KW-0560">Oxidoreductase</keyword>
<dbReference type="PANTHER" id="PTHR30524:SF0">
    <property type="entry name" value="ALTRONATE OXIDOREDUCTASE-RELATED"/>
    <property type="match status" value="1"/>
</dbReference>
<gene>
    <name evidence="6" type="primary">uxaB_1</name>
    <name evidence="6" type="ORF">NCTC12360_01043</name>
</gene>
<dbReference type="SUPFAM" id="SSF48179">
    <property type="entry name" value="6-phosphogluconate dehydrogenase C-terminal domain-like"/>
    <property type="match status" value="1"/>
</dbReference>
<dbReference type="InterPro" id="IPR008927">
    <property type="entry name" value="6-PGluconate_DH-like_C_sf"/>
</dbReference>
<dbReference type="InterPro" id="IPR013118">
    <property type="entry name" value="Mannitol_DH_C"/>
</dbReference>
<dbReference type="EC" id="1.1.1.58" evidence="6"/>
<accession>A0A376GVK9</accession>
<feature type="domain" description="Mannitol dehydrogenase C-terminal" evidence="5">
    <location>
        <begin position="268"/>
        <end position="304"/>
    </location>
</feature>
<keyword evidence="7" id="KW-1185">Reference proteome</keyword>
<dbReference type="Pfam" id="PF01232">
    <property type="entry name" value="Mannitol_dh"/>
    <property type="match status" value="1"/>
</dbReference>
<dbReference type="InterPro" id="IPR013328">
    <property type="entry name" value="6PGD_dom2"/>
</dbReference>
<dbReference type="GO" id="GO:0046029">
    <property type="term" value="F:mannitol dehydrogenase activity"/>
    <property type="evidence" value="ECO:0007669"/>
    <property type="project" value="UniProtKB-EC"/>
</dbReference>
<dbReference type="NCBIfam" id="NF002969">
    <property type="entry name" value="PRK03643.1"/>
    <property type="match status" value="1"/>
</dbReference>
<proteinExistence type="predicted"/>
<dbReference type="PRINTS" id="PR00084">
    <property type="entry name" value="MTLDHDRGNASE"/>
</dbReference>
<feature type="domain" description="Mannitol dehydrogenase N-terminal" evidence="4">
    <location>
        <begin position="16"/>
        <end position="247"/>
    </location>
</feature>
<dbReference type="Proteomes" id="UP000254807">
    <property type="component" value="Unassembled WGS sequence"/>
</dbReference>
<dbReference type="InterPro" id="IPR013131">
    <property type="entry name" value="Mannitol_DH_N"/>
</dbReference>
<evidence type="ECO:0000313" key="6">
    <source>
        <dbReference type="EMBL" id="STD82611.1"/>
    </source>
</evidence>
<dbReference type="PANTHER" id="PTHR30524">
    <property type="entry name" value="MANNITOL-1-PHOSPHATE 5-DEHYDROGENASE"/>
    <property type="match status" value="1"/>
</dbReference>